<name>A0A166AV86_DAUCS</name>
<dbReference type="InterPro" id="IPR006527">
    <property type="entry name" value="F-box-assoc_dom_typ1"/>
</dbReference>
<dbReference type="InterPro" id="IPR036047">
    <property type="entry name" value="F-box-like_dom_sf"/>
</dbReference>
<dbReference type="SUPFAM" id="SSF81383">
    <property type="entry name" value="F-box domain"/>
    <property type="match status" value="1"/>
</dbReference>
<sequence length="416" mass="48413">MVLPEEMIEEILMKIPAGYVWDIRRVCKSWKALITHPQFASKHFERNKNNASSFLLIAFCQHLRRKSLSLFRLNHHPHTLVDINSIAARRLDYFYFRNNFPDLFKELVVAGSINGIVCVSTFCKSITRFLALWNPAINRWKPIPLLPYKKNDGEYSSVGLAFDYLTNDYRIIRLVSVLTDIQEPSSRIEMYSVNQDSWIEAATSSPFPYFTTQPNCTVIVKGIPYWSKNYQEFFDYWNERFQSNVIATVDPHTGLYKEISYPQIVTNENTTVHPFNFMDSLAVLIFENSNPKMFHVYALDEKSHGANWINIYTSAPTSLQSTNMCIFRCFQDAGKIIVVGWNYDDCRRSFLYNLQTDSLCHTIGMDALRPRWDETYYHVESLVCLDGMEPIQREEDINNKDCANLLYLGRDLGPLL</sequence>
<dbReference type="Gene3D" id="1.20.1280.50">
    <property type="match status" value="1"/>
</dbReference>
<dbReference type="AlphaFoldDB" id="A0A166AV86"/>
<evidence type="ECO:0000313" key="1">
    <source>
        <dbReference type="EMBL" id="WOG92913.1"/>
    </source>
</evidence>
<dbReference type="NCBIfam" id="TIGR01640">
    <property type="entry name" value="F_box_assoc_1"/>
    <property type="match status" value="1"/>
</dbReference>
<dbReference type="PROSITE" id="PS50181">
    <property type="entry name" value="FBOX"/>
    <property type="match status" value="1"/>
</dbReference>
<dbReference type="Proteomes" id="UP000077755">
    <property type="component" value="Chromosome 3"/>
</dbReference>
<dbReference type="InterPro" id="IPR001810">
    <property type="entry name" value="F-box_dom"/>
</dbReference>
<accession>A0A166AV86</accession>
<gene>
    <name evidence="1" type="ORF">DCAR_0312191</name>
</gene>
<organism evidence="1 2">
    <name type="scientific">Daucus carota subsp. sativus</name>
    <name type="common">Carrot</name>
    <dbReference type="NCBI Taxonomy" id="79200"/>
    <lineage>
        <taxon>Eukaryota</taxon>
        <taxon>Viridiplantae</taxon>
        <taxon>Streptophyta</taxon>
        <taxon>Embryophyta</taxon>
        <taxon>Tracheophyta</taxon>
        <taxon>Spermatophyta</taxon>
        <taxon>Magnoliopsida</taxon>
        <taxon>eudicotyledons</taxon>
        <taxon>Gunneridae</taxon>
        <taxon>Pentapetalae</taxon>
        <taxon>asterids</taxon>
        <taxon>campanulids</taxon>
        <taxon>Apiales</taxon>
        <taxon>Apiaceae</taxon>
        <taxon>Apioideae</taxon>
        <taxon>Scandiceae</taxon>
        <taxon>Daucinae</taxon>
        <taxon>Daucus</taxon>
        <taxon>Daucus sect. Daucus</taxon>
    </lineage>
</organism>
<dbReference type="InterPro" id="IPR050796">
    <property type="entry name" value="SCF_F-box_component"/>
</dbReference>
<dbReference type="PANTHER" id="PTHR31672:SF13">
    <property type="entry name" value="F-BOX PROTEIN CPR30-LIKE"/>
    <property type="match status" value="1"/>
</dbReference>
<dbReference type="Pfam" id="PF07734">
    <property type="entry name" value="FBA_1"/>
    <property type="match status" value="1"/>
</dbReference>
<dbReference type="Pfam" id="PF00646">
    <property type="entry name" value="F-box"/>
    <property type="match status" value="1"/>
</dbReference>
<dbReference type="Gramene" id="KZN01974">
    <property type="protein sequence ID" value="KZN01974"/>
    <property type="gene ID" value="DCAR_010728"/>
</dbReference>
<evidence type="ECO:0000313" key="2">
    <source>
        <dbReference type="Proteomes" id="UP000077755"/>
    </source>
</evidence>
<reference evidence="1" key="2">
    <citation type="submission" date="2022-03" db="EMBL/GenBank/DDBJ databases">
        <title>Draft title - Genomic analysis of global carrot germplasm unveils the trajectory of domestication and the origin of high carotenoid orange carrot.</title>
        <authorList>
            <person name="Iorizzo M."/>
            <person name="Ellison S."/>
            <person name="Senalik D."/>
            <person name="Macko-Podgorni A."/>
            <person name="Grzebelus D."/>
            <person name="Bostan H."/>
            <person name="Rolling W."/>
            <person name="Curaba J."/>
            <person name="Simon P."/>
        </authorList>
    </citation>
    <scope>NUCLEOTIDE SEQUENCE</scope>
    <source>
        <tissue evidence="1">Leaf</tissue>
    </source>
</reference>
<proteinExistence type="predicted"/>
<keyword evidence="2" id="KW-1185">Reference proteome</keyword>
<dbReference type="SMART" id="SM00256">
    <property type="entry name" value="FBOX"/>
    <property type="match status" value="1"/>
</dbReference>
<dbReference type="EMBL" id="CP093345">
    <property type="protein sequence ID" value="WOG92913.1"/>
    <property type="molecule type" value="Genomic_DNA"/>
</dbReference>
<dbReference type="PANTHER" id="PTHR31672">
    <property type="entry name" value="BNACNNG10540D PROTEIN"/>
    <property type="match status" value="1"/>
</dbReference>
<protein>
    <submittedName>
        <fullName evidence="1">Uncharacterized protein</fullName>
    </submittedName>
</protein>
<reference evidence="1" key="1">
    <citation type="journal article" date="2016" name="Nat. Genet.">
        <title>A high-quality carrot genome assembly provides new insights into carotenoid accumulation and asterid genome evolution.</title>
        <authorList>
            <person name="Iorizzo M."/>
            <person name="Ellison S."/>
            <person name="Senalik D."/>
            <person name="Zeng P."/>
            <person name="Satapoomin P."/>
            <person name="Huang J."/>
            <person name="Bowman M."/>
            <person name="Iovene M."/>
            <person name="Sanseverino W."/>
            <person name="Cavagnaro P."/>
            <person name="Yildiz M."/>
            <person name="Macko-Podgorni A."/>
            <person name="Moranska E."/>
            <person name="Grzebelus E."/>
            <person name="Grzebelus D."/>
            <person name="Ashrafi H."/>
            <person name="Zheng Z."/>
            <person name="Cheng S."/>
            <person name="Spooner D."/>
            <person name="Van Deynze A."/>
            <person name="Simon P."/>
        </authorList>
    </citation>
    <scope>NUCLEOTIDE SEQUENCE</scope>
    <source>
        <tissue evidence="1">Leaf</tissue>
    </source>
</reference>
<dbReference type="InterPro" id="IPR017451">
    <property type="entry name" value="F-box-assoc_interact_dom"/>
</dbReference>